<dbReference type="Gene3D" id="3.40.50.2300">
    <property type="match status" value="1"/>
</dbReference>
<dbReference type="STRING" id="1121457.SAMN02745161_0181"/>
<organism evidence="4 5">
    <name type="scientific">Halodesulfovibrio marinisediminis DSM 17456</name>
    <dbReference type="NCBI Taxonomy" id="1121457"/>
    <lineage>
        <taxon>Bacteria</taxon>
        <taxon>Pseudomonadati</taxon>
        <taxon>Thermodesulfobacteriota</taxon>
        <taxon>Desulfovibrionia</taxon>
        <taxon>Desulfovibrionales</taxon>
        <taxon>Desulfovibrionaceae</taxon>
        <taxon>Halodesulfovibrio</taxon>
    </lineage>
</organism>
<proteinExistence type="predicted"/>
<dbReference type="PROSITE" id="PS50110">
    <property type="entry name" value="RESPONSE_REGULATORY"/>
    <property type="match status" value="1"/>
</dbReference>
<reference evidence="5" key="1">
    <citation type="submission" date="2016-11" db="EMBL/GenBank/DDBJ databases">
        <authorList>
            <person name="Varghese N."/>
            <person name="Submissions S."/>
        </authorList>
    </citation>
    <scope>NUCLEOTIDE SEQUENCE [LARGE SCALE GENOMIC DNA]</scope>
    <source>
        <strain evidence="5">DSM 17456</strain>
    </source>
</reference>
<dbReference type="EMBL" id="FSRG01000003">
    <property type="protein sequence ID" value="SIN70574.1"/>
    <property type="molecule type" value="Genomic_DNA"/>
</dbReference>
<evidence type="ECO:0000256" key="1">
    <source>
        <dbReference type="ARBA" id="ARBA00022553"/>
    </source>
</evidence>
<dbReference type="OrthoDB" id="9786548at2"/>
<keyword evidence="5" id="KW-1185">Reference proteome</keyword>
<dbReference type="InterPro" id="IPR050595">
    <property type="entry name" value="Bact_response_regulator"/>
</dbReference>
<protein>
    <submittedName>
        <fullName evidence="4">Two-component system, chemotaxis family, response regulator CheY</fullName>
    </submittedName>
</protein>
<evidence type="ECO:0000256" key="2">
    <source>
        <dbReference type="PROSITE-ProRule" id="PRU00169"/>
    </source>
</evidence>
<dbReference type="InterPro" id="IPR011006">
    <property type="entry name" value="CheY-like_superfamily"/>
</dbReference>
<name>A0A1N6DIR8_9BACT</name>
<evidence type="ECO:0000313" key="4">
    <source>
        <dbReference type="EMBL" id="SIN70574.1"/>
    </source>
</evidence>
<dbReference type="RefSeq" id="WP_074215087.1">
    <property type="nucleotide sequence ID" value="NZ_FSRG01000003.1"/>
</dbReference>
<feature type="domain" description="Response regulatory" evidence="3">
    <location>
        <begin position="4"/>
        <end position="121"/>
    </location>
</feature>
<feature type="modified residue" description="4-aspartylphosphate" evidence="2">
    <location>
        <position position="54"/>
    </location>
</feature>
<dbReference type="PANTHER" id="PTHR44591:SF25">
    <property type="entry name" value="CHEMOTAXIS TWO-COMPONENT RESPONSE REGULATOR"/>
    <property type="match status" value="1"/>
</dbReference>
<dbReference type="SUPFAM" id="SSF52172">
    <property type="entry name" value="CheY-like"/>
    <property type="match status" value="1"/>
</dbReference>
<dbReference type="Proteomes" id="UP000184694">
    <property type="component" value="Unassembled WGS sequence"/>
</dbReference>
<dbReference type="AlphaFoldDB" id="A0A1N6DIR8"/>
<keyword evidence="1 2" id="KW-0597">Phosphoprotein</keyword>
<dbReference type="GO" id="GO:0000160">
    <property type="term" value="P:phosphorelay signal transduction system"/>
    <property type="evidence" value="ECO:0007669"/>
    <property type="project" value="InterPro"/>
</dbReference>
<dbReference type="Pfam" id="PF00072">
    <property type="entry name" value="Response_reg"/>
    <property type="match status" value="1"/>
</dbReference>
<evidence type="ECO:0000259" key="3">
    <source>
        <dbReference type="PROSITE" id="PS50110"/>
    </source>
</evidence>
<accession>A0A1N6DIR8</accession>
<dbReference type="PANTHER" id="PTHR44591">
    <property type="entry name" value="STRESS RESPONSE REGULATOR PROTEIN 1"/>
    <property type="match status" value="1"/>
</dbReference>
<dbReference type="InterPro" id="IPR001789">
    <property type="entry name" value="Sig_transdc_resp-reg_receiver"/>
</dbReference>
<gene>
    <name evidence="4" type="ORF">SAMN02745161_0181</name>
</gene>
<dbReference type="SMART" id="SM00448">
    <property type="entry name" value="REC"/>
    <property type="match status" value="1"/>
</dbReference>
<evidence type="ECO:0000313" key="5">
    <source>
        <dbReference type="Proteomes" id="UP000184694"/>
    </source>
</evidence>
<sequence length="122" mass="13648">MSKHILIVDDSKTVRNLVAFIMKNEGFKVTAAEDGLDGLEKLYSCGAVDLIITDINMPHMDGFTFIENVRKQDAYRDLPIVVLSTEGQEQDIKMGMSLGANLYMVKPAQPEKMVRNVRMLLG</sequence>